<dbReference type="CDD" id="cd14332">
    <property type="entry name" value="UBA_RuvA_C"/>
    <property type="match status" value="1"/>
</dbReference>
<dbReference type="GO" id="GO:0005737">
    <property type="term" value="C:cytoplasm"/>
    <property type="evidence" value="ECO:0007669"/>
    <property type="project" value="UniProtKB-SubCell"/>
</dbReference>
<sequence>MIGRLKGILIEKEPPIVLLEIYGISYEIYIPITYFDVLPETGQETVLYTHFIVREDTQLLFGFLTKQEMVLFRELIKVNGIGPKLALTILANLSEKQLFHAVKHKEINTLMKLPGVGKKIAERLVVEMKDKFKNTSFSLIFREELLVRHDPESEAVAALISLGYTHQDASRMIKKVASAEANCEALIRDALRTTL</sequence>
<comment type="subunit">
    <text evidence="6">Homotetramer. Forms an RuvA(8)-RuvB(12)-Holliday junction (HJ) complex. HJ DNA is sandwiched between 2 RuvA tetramers; dsDNA enters through RuvA and exits via RuvB. An RuvB hexamer assembles on each DNA strand where it exits the tetramer. Each RuvB hexamer is contacted by two RuvA subunits (via domain III) on 2 adjacent RuvB subunits; this complex drives branch migration. In the full resolvosome a probable DNA-RuvA(4)-RuvB(12)-RuvC(2) complex forms which resolves the HJ.</text>
</comment>
<feature type="region of interest" description="Domain I" evidence="6">
    <location>
        <begin position="1"/>
        <end position="64"/>
    </location>
</feature>
<dbReference type="InterPro" id="IPR003583">
    <property type="entry name" value="Hlx-hairpin-Hlx_DNA-bd_motif"/>
</dbReference>
<comment type="similarity">
    <text evidence="6">Belongs to the RuvA family.</text>
</comment>
<dbReference type="InterPro" id="IPR012340">
    <property type="entry name" value="NA-bd_OB-fold"/>
</dbReference>
<keyword evidence="8" id="KW-0067">ATP-binding</keyword>
<dbReference type="InterPro" id="IPR036267">
    <property type="entry name" value="RuvA_C_sf"/>
</dbReference>
<dbReference type="EMBL" id="CP008985">
    <property type="protein sequence ID" value="AIN47233.1"/>
    <property type="molecule type" value="Genomic_DNA"/>
</dbReference>
<evidence type="ECO:0000256" key="3">
    <source>
        <dbReference type="ARBA" id="ARBA00023125"/>
    </source>
</evidence>
<dbReference type="Pfam" id="PF07499">
    <property type="entry name" value="RuvA_C"/>
    <property type="match status" value="1"/>
</dbReference>
<comment type="domain">
    <text evidence="6">Has three domains with a flexible linker between the domains II and III and assumes an 'L' shape. Domain III is highly mobile and contacts RuvB.</text>
</comment>
<comment type="caution">
    <text evidence="6">Lacks conserved residue(s) required for the propagation of feature annotation.</text>
</comment>
<evidence type="ECO:0000259" key="7">
    <source>
        <dbReference type="SMART" id="SM00278"/>
    </source>
</evidence>
<name>A0A088NAT4_9GAMM</name>
<dbReference type="GO" id="GO:0006281">
    <property type="term" value="P:DNA repair"/>
    <property type="evidence" value="ECO:0007669"/>
    <property type="project" value="UniProtKB-UniRule"/>
</dbReference>
<evidence type="ECO:0000313" key="8">
    <source>
        <dbReference type="EMBL" id="AIN47233.1"/>
    </source>
</evidence>
<evidence type="ECO:0000256" key="4">
    <source>
        <dbReference type="ARBA" id="ARBA00023172"/>
    </source>
</evidence>
<proteinExistence type="inferred from homology"/>
<dbReference type="InterPro" id="IPR000085">
    <property type="entry name" value="RuvA"/>
</dbReference>
<dbReference type="SUPFAM" id="SSF46929">
    <property type="entry name" value="DNA helicase RuvA subunit, C-terminal domain"/>
    <property type="match status" value="1"/>
</dbReference>
<comment type="function">
    <text evidence="6">The RuvA-RuvB-RuvC complex processes Holliday junction (HJ) DNA during genetic recombination and DNA repair, while the RuvA-RuvB complex plays an important role in the rescue of blocked DNA replication forks via replication fork reversal (RFR). RuvA specifically binds to HJ cruciform DNA, conferring on it an open structure. The RuvB hexamer acts as an ATP-dependent pump, pulling dsDNA into and through the RuvAB complex. HJ branch migration allows RuvC to scan DNA until it finds its consensus sequence, where it cleaves and resolves the cruciform DNA.</text>
</comment>
<keyword evidence="8" id="KW-0547">Nucleotide-binding</keyword>
<dbReference type="Gene3D" id="1.10.150.20">
    <property type="entry name" value="5' to 3' exonuclease, C-terminal subdomain"/>
    <property type="match status" value="1"/>
</dbReference>
<keyword evidence="8" id="KW-0378">Hydrolase</keyword>
<dbReference type="InterPro" id="IPR011114">
    <property type="entry name" value="RuvA_C"/>
</dbReference>
<keyword evidence="3 6" id="KW-0238">DNA-binding</keyword>
<accession>A0A088NAT4</accession>
<reference evidence="8 9" key="1">
    <citation type="journal article" date="2014" name="MBio">
        <title>Differential genome evolution between companion symbionts in an insect-bacterial symbiosis.</title>
        <authorList>
            <person name="Bennett G.M."/>
            <person name="McCutcheon J.P."/>
            <person name="MacDonald B.R."/>
            <person name="Romanovicz D."/>
            <person name="Moran N.A."/>
        </authorList>
    </citation>
    <scope>NUCLEOTIDE SEQUENCE [LARGE SCALE GENOMIC DNA]</scope>
    <source>
        <strain evidence="8 9">BGSS</strain>
    </source>
</reference>
<dbReference type="InterPro" id="IPR010994">
    <property type="entry name" value="RuvA_2-like"/>
</dbReference>
<dbReference type="SUPFAM" id="SSF50249">
    <property type="entry name" value="Nucleic acid-binding proteins"/>
    <property type="match status" value="1"/>
</dbReference>
<keyword evidence="4 6" id="KW-0233">DNA recombination</keyword>
<dbReference type="GO" id="GO:0000400">
    <property type="term" value="F:four-way junction DNA binding"/>
    <property type="evidence" value="ECO:0007669"/>
    <property type="project" value="UniProtKB-UniRule"/>
</dbReference>
<feature type="domain" description="Helix-hairpin-helix DNA-binding motif class 1" evidence="7">
    <location>
        <begin position="108"/>
        <end position="127"/>
    </location>
</feature>
<feature type="domain" description="Helix-hairpin-helix DNA-binding motif class 1" evidence="7">
    <location>
        <begin position="73"/>
        <end position="92"/>
    </location>
</feature>
<dbReference type="OrthoDB" id="5293449at2"/>
<dbReference type="Proteomes" id="UP000067325">
    <property type="component" value="Chromosome"/>
</dbReference>
<evidence type="ECO:0000256" key="5">
    <source>
        <dbReference type="ARBA" id="ARBA00023204"/>
    </source>
</evidence>
<dbReference type="Pfam" id="PF01330">
    <property type="entry name" value="RuvA_N"/>
    <property type="match status" value="1"/>
</dbReference>
<dbReference type="Pfam" id="PF14520">
    <property type="entry name" value="HHH_5"/>
    <property type="match status" value="1"/>
</dbReference>
<dbReference type="Gene3D" id="2.40.50.140">
    <property type="entry name" value="Nucleic acid-binding proteins"/>
    <property type="match status" value="1"/>
</dbReference>
<keyword evidence="2 6" id="KW-0227">DNA damage</keyword>
<keyword evidence="1 6" id="KW-0963">Cytoplasm</keyword>
<gene>
    <name evidence="6" type="primary">ruvA</name>
    <name evidence="8" type="ORF">IM45_718</name>
</gene>
<evidence type="ECO:0000313" key="9">
    <source>
        <dbReference type="Proteomes" id="UP000067325"/>
    </source>
</evidence>
<dbReference type="HAMAP" id="MF_00031">
    <property type="entry name" value="DNA_HJ_migration_RuvA"/>
    <property type="match status" value="1"/>
</dbReference>
<dbReference type="AlphaFoldDB" id="A0A088NAT4"/>
<dbReference type="GO" id="GO:0048476">
    <property type="term" value="C:Holliday junction resolvase complex"/>
    <property type="evidence" value="ECO:0007669"/>
    <property type="project" value="UniProtKB-UniRule"/>
</dbReference>
<organism evidence="8 9">
    <name type="scientific">Candidatus Palibaumannia cicadellinicola</name>
    <dbReference type="NCBI Taxonomy" id="186490"/>
    <lineage>
        <taxon>Bacteria</taxon>
        <taxon>Pseudomonadati</taxon>
        <taxon>Pseudomonadota</taxon>
        <taxon>Gammaproteobacteria</taxon>
        <taxon>Candidatus Palibaumannia</taxon>
    </lineage>
</organism>
<dbReference type="Gene3D" id="1.10.8.10">
    <property type="entry name" value="DNA helicase RuvA subunit, C-terminal domain"/>
    <property type="match status" value="1"/>
</dbReference>
<dbReference type="GO" id="GO:0009378">
    <property type="term" value="F:four-way junction helicase activity"/>
    <property type="evidence" value="ECO:0007669"/>
    <property type="project" value="InterPro"/>
</dbReference>
<evidence type="ECO:0000256" key="2">
    <source>
        <dbReference type="ARBA" id="ARBA00022763"/>
    </source>
</evidence>
<dbReference type="SMART" id="SM00278">
    <property type="entry name" value="HhH1"/>
    <property type="match status" value="2"/>
</dbReference>
<dbReference type="SUPFAM" id="SSF47781">
    <property type="entry name" value="RuvA domain 2-like"/>
    <property type="match status" value="1"/>
</dbReference>
<dbReference type="InterPro" id="IPR013849">
    <property type="entry name" value="DNA_helicase_Holl-junc_RuvA_I"/>
</dbReference>
<feature type="region of interest" description="Domain III" evidence="6">
    <location>
        <begin position="154"/>
        <end position="195"/>
    </location>
</feature>
<dbReference type="GO" id="GO:0005524">
    <property type="term" value="F:ATP binding"/>
    <property type="evidence" value="ECO:0007669"/>
    <property type="project" value="InterPro"/>
</dbReference>
<dbReference type="NCBIfam" id="TIGR00084">
    <property type="entry name" value="ruvA"/>
    <property type="match status" value="1"/>
</dbReference>
<dbReference type="RefSeq" id="WP_038498517.1">
    <property type="nucleotide sequence ID" value="NZ_CP008985.1"/>
</dbReference>
<comment type="subcellular location">
    <subcellularLocation>
        <location evidence="6">Cytoplasm</location>
    </subcellularLocation>
</comment>
<keyword evidence="5 6" id="KW-0234">DNA repair</keyword>
<dbReference type="GO" id="GO:0009379">
    <property type="term" value="C:Holliday junction helicase complex"/>
    <property type="evidence" value="ECO:0007669"/>
    <property type="project" value="InterPro"/>
</dbReference>
<evidence type="ECO:0000256" key="6">
    <source>
        <dbReference type="HAMAP-Rule" id="MF_00031"/>
    </source>
</evidence>
<dbReference type="GO" id="GO:0006310">
    <property type="term" value="P:DNA recombination"/>
    <property type="evidence" value="ECO:0007669"/>
    <property type="project" value="UniProtKB-UniRule"/>
</dbReference>
<protein>
    <recommendedName>
        <fullName evidence="6">Holliday junction branch migration complex subunit RuvA</fullName>
    </recommendedName>
</protein>
<dbReference type="KEGG" id="bcib:IM45_718"/>
<keyword evidence="8" id="KW-0347">Helicase</keyword>
<dbReference type="eggNOG" id="COG0632">
    <property type="taxonomic scope" value="Bacteria"/>
</dbReference>
<evidence type="ECO:0000256" key="1">
    <source>
        <dbReference type="ARBA" id="ARBA00022490"/>
    </source>
</evidence>